<evidence type="ECO:0000256" key="3">
    <source>
        <dbReference type="ARBA" id="ARBA00023125"/>
    </source>
</evidence>
<proteinExistence type="inferred from homology"/>
<evidence type="ECO:0000256" key="8">
    <source>
        <dbReference type="RuleBase" id="RU367155"/>
    </source>
</evidence>
<dbReference type="GO" id="GO:0016602">
    <property type="term" value="C:CCAAT-binding factor complex"/>
    <property type="evidence" value="ECO:0007669"/>
    <property type="project" value="InterPro"/>
</dbReference>
<reference evidence="11" key="1">
    <citation type="journal article" date="2016" name="Nat. Biotechnol.">
        <title>Sequencing wild and cultivated cassava and related species reveals extensive interspecific hybridization and genetic diversity.</title>
        <authorList>
            <person name="Bredeson J.V."/>
            <person name="Lyons J.B."/>
            <person name="Prochnik S.E."/>
            <person name="Wu G.A."/>
            <person name="Ha C.M."/>
            <person name="Edsinger-Gonzales E."/>
            <person name="Grimwood J."/>
            <person name="Schmutz J."/>
            <person name="Rabbi I.Y."/>
            <person name="Egesi C."/>
            <person name="Nauluvula P."/>
            <person name="Lebot V."/>
            <person name="Ndunguru J."/>
            <person name="Mkamilo G."/>
            <person name="Bart R.S."/>
            <person name="Setter T.L."/>
            <person name="Gleadow R.M."/>
            <person name="Kulakow P."/>
            <person name="Ferguson M.E."/>
            <person name="Rounsley S."/>
            <person name="Rokhsar D.S."/>
        </authorList>
    </citation>
    <scope>NUCLEOTIDE SEQUENCE [LARGE SCALE GENOMIC DNA]</scope>
    <source>
        <strain evidence="11">cv. AM560-2</strain>
    </source>
</reference>
<evidence type="ECO:0000256" key="7">
    <source>
        <dbReference type="ARBA" id="ARBA00025911"/>
    </source>
</evidence>
<dbReference type="GO" id="GO:0006357">
    <property type="term" value="P:regulation of transcription by RNA polymerase II"/>
    <property type="evidence" value="ECO:0000318"/>
    <property type="project" value="GO_Central"/>
</dbReference>
<dbReference type="EMBL" id="CM004395">
    <property type="protein sequence ID" value="OAY40472.1"/>
    <property type="molecule type" value="Genomic_DNA"/>
</dbReference>
<keyword evidence="5 8" id="KW-0804">Transcription</keyword>
<comment type="caution">
    <text evidence="10">The sequence shown here is derived from an EMBL/GenBank/DDBJ whole genome shotgun (WGS) entry which is preliminary data.</text>
</comment>
<dbReference type="GO" id="GO:0000981">
    <property type="term" value="F:DNA-binding transcription factor activity, RNA polymerase II-specific"/>
    <property type="evidence" value="ECO:0000318"/>
    <property type="project" value="GO_Central"/>
</dbReference>
<evidence type="ECO:0000256" key="5">
    <source>
        <dbReference type="ARBA" id="ARBA00023163"/>
    </source>
</evidence>
<dbReference type="PROSITE" id="PS51152">
    <property type="entry name" value="NFYA_HAP2_2"/>
    <property type="match status" value="1"/>
</dbReference>
<protein>
    <recommendedName>
        <fullName evidence="8">Nuclear transcription factor Y subunit</fullName>
    </recommendedName>
</protein>
<dbReference type="Proteomes" id="UP000091857">
    <property type="component" value="Chromosome 9"/>
</dbReference>
<dbReference type="OrthoDB" id="1097733at2759"/>
<keyword evidence="6 8" id="KW-0539">Nucleus</keyword>
<dbReference type="InterPro" id="IPR018362">
    <property type="entry name" value="CCAAT-binding_factor_CS"/>
</dbReference>
<evidence type="ECO:0000313" key="10">
    <source>
        <dbReference type="EMBL" id="OAY40472.1"/>
    </source>
</evidence>
<evidence type="ECO:0000256" key="6">
    <source>
        <dbReference type="ARBA" id="ARBA00023242"/>
    </source>
</evidence>
<comment type="subunit">
    <text evidence="7">Heterotrimeric transcription factor composed of three components, NF-YA, NF-YB and NF-YC. NF-YB and NF-YC must interact and dimerize for NF-YA association and DNA binding.</text>
</comment>
<evidence type="ECO:0000256" key="9">
    <source>
        <dbReference type="SAM" id="MobiDB-lite"/>
    </source>
</evidence>
<dbReference type="STRING" id="3983.A0A2C9V8Z0"/>
<dbReference type="OMA" id="NCMASSK"/>
<dbReference type="Gramene" id="Manes.09G025200.1.v8.1">
    <property type="protein sequence ID" value="Manes.09G025200.1.v8.1.CDS"/>
    <property type="gene ID" value="Manes.09G025200.v8.1"/>
</dbReference>
<comment type="similarity">
    <text evidence="8">Belongs to the NFYA/HAP2 subunit family.</text>
</comment>
<dbReference type="PRINTS" id="PR00616">
    <property type="entry name" value="CCAATSUBUNTB"/>
</dbReference>
<dbReference type="PANTHER" id="PTHR12632">
    <property type="entry name" value="TRANSCRIPTION FACTOR NF-Y ALPHA-RELATED"/>
    <property type="match status" value="1"/>
</dbReference>
<evidence type="ECO:0000256" key="2">
    <source>
        <dbReference type="ARBA" id="ARBA00023015"/>
    </source>
</evidence>
<comment type="function">
    <text evidence="8">Component of the sequence-specific heterotrimeric transcription factor (NF-Y) which specifically recognizes a 5'-CCAAT-3' box motif found in the promoters of its target genes.</text>
</comment>
<evidence type="ECO:0000256" key="4">
    <source>
        <dbReference type="ARBA" id="ARBA00023159"/>
    </source>
</evidence>
<feature type="region of interest" description="Disordered" evidence="9">
    <location>
        <begin position="233"/>
        <end position="255"/>
    </location>
</feature>
<keyword evidence="3 8" id="KW-0238">DNA-binding</keyword>
<keyword evidence="4" id="KW-0010">Activator</keyword>
<dbReference type="GO" id="GO:0003677">
    <property type="term" value="F:DNA binding"/>
    <property type="evidence" value="ECO:0007669"/>
    <property type="project" value="UniProtKB-KW"/>
</dbReference>
<keyword evidence="11" id="KW-1185">Reference proteome</keyword>
<sequence length="309" mass="34783">MQMKLDNTSHPQLDPTNCMASSKAWWHGVRSNVVLSDMLEESTKNLLTSNYMDDGCGGKSGKSRAANHQFGEGTDAYKEMQFTALPQSDGKYGEEHQQQHLQHSVSFMPPPMVEYLVPPTQLEHVGPSLVHSCYLGAYPTRMVLPLEMTEEPVYVNAKQYHGILRRRQSRAKAELEKKLIKVRKPYLHESRHLHAMRRARGCGGRFINTKKLDNSAAKTTLDKANNFIDTVLKPSTNSSSAHSSKRSDSSAGNVVIEPDHLHKQISQRTYNGGDGTACSQYFLGFQLSSCHSQSDRMVEERDSNMKELW</sequence>
<evidence type="ECO:0000313" key="11">
    <source>
        <dbReference type="Proteomes" id="UP000091857"/>
    </source>
</evidence>
<comment type="subcellular location">
    <subcellularLocation>
        <location evidence="1 8">Nucleus</location>
    </subcellularLocation>
</comment>
<dbReference type="InterPro" id="IPR001289">
    <property type="entry name" value="NFYA"/>
</dbReference>
<dbReference type="AlphaFoldDB" id="A0A2C9V8Z0"/>
<dbReference type="Pfam" id="PF02045">
    <property type="entry name" value="CBFB_NFYA"/>
    <property type="match status" value="1"/>
</dbReference>
<evidence type="ECO:0000256" key="1">
    <source>
        <dbReference type="ARBA" id="ARBA00004123"/>
    </source>
</evidence>
<gene>
    <name evidence="10" type="ORF">MANES_09G025200v8</name>
</gene>
<name>A0A2C9V8Z0_MANES</name>
<organism evidence="10 11">
    <name type="scientific">Manihot esculenta</name>
    <name type="common">Cassava</name>
    <name type="synonym">Jatropha manihot</name>
    <dbReference type="NCBI Taxonomy" id="3983"/>
    <lineage>
        <taxon>Eukaryota</taxon>
        <taxon>Viridiplantae</taxon>
        <taxon>Streptophyta</taxon>
        <taxon>Embryophyta</taxon>
        <taxon>Tracheophyta</taxon>
        <taxon>Spermatophyta</taxon>
        <taxon>Magnoliopsida</taxon>
        <taxon>eudicotyledons</taxon>
        <taxon>Gunneridae</taxon>
        <taxon>Pentapetalae</taxon>
        <taxon>rosids</taxon>
        <taxon>fabids</taxon>
        <taxon>Malpighiales</taxon>
        <taxon>Euphorbiaceae</taxon>
        <taxon>Crotonoideae</taxon>
        <taxon>Manihoteae</taxon>
        <taxon>Manihot</taxon>
    </lineage>
</organism>
<dbReference type="Gene3D" id="6.10.250.2430">
    <property type="match status" value="1"/>
</dbReference>
<dbReference type="PROSITE" id="PS00686">
    <property type="entry name" value="NFYA_HAP2_1"/>
    <property type="match status" value="1"/>
</dbReference>
<keyword evidence="2 8" id="KW-0805">Transcription regulation</keyword>
<dbReference type="SMART" id="SM00521">
    <property type="entry name" value="CBF"/>
    <property type="match status" value="1"/>
</dbReference>
<accession>A0A2C9V8Z0</accession>